<dbReference type="SUPFAM" id="SSF46785">
    <property type="entry name" value="Winged helix' DNA-binding domain"/>
    <property type="match status" value="1"/>
</dbReference>
<dbReference type="InterPro" id="IPR050769">
    <property type="entry name" value="NAT_camello-type"/>
</dbReference>
<organism evidence="4 6">
    <name type="scientific">Chitinophaga sancti</name>
    <dbReference type="NCBI Taxonomy" id="1004"/>
    <lineage>
        <taxon>Bacteria</taxon>
        <taxon>Pseudomonadati</taxon>
        <taxon>Bacteroidota</taxon>
        <taxon>Chitinophagia</taxon>
        <taxon>Chitinophagales</taxon>
        <taxon>Chitinophagaceae</taxon>
        <taxon>Chitinophaga</taxon>
    </lineage>
</organism>
<gene>
    <name evidence="4" type="ORF">SAMN05661012_05109</name>
    <name evidence="5" type="ORF">SR876_04955</name>
</gene>
<reference evidence="4 6" key="1">
    <citation type="submission" date="2016-11" db="EMBL/GenBank/DDBJ databases">
        <authorList>
            <person name="Jaros S."/>
            <person name="Januszkiewicz K."/>
            <person name="Wedrychowicz H."/>
        </authorList>
    </citation>
    <scope>NUCLEOTIDE SEQUENCE [LARGE SCALE GENOMIC DNA]</scope>
    <source>
        <strain evidence="4 6">DSM 784</strain>
    </source>
</reference>
<dbReference type="EMBL" id="CP140154">
    <property type="protein sequence ID" value="WQG90836.1"/>
    <property type="molecule type" value="Genomic_DNA"/>
</dbReference>
<evidence type="ECO:0000259" key="3">
    <source>
        <dbReference type="PROSITE" id="PS51186"/>
    </source>
</evidence>
<keyword evidence="7" id="KW-1185">Reference proteome</keyword>
<dbReference type="EMBL" id="FPIZ01000020">
    <property type="protein sequence ID" value="SFW81625.1"/>
    <property type="molecule type" value="Genomic_DNA"/>
</dbReference>
<dbReference type="PROSITE" id="PS50995">
    <property type="entry name" value="HTH_MARR_2"/>
    <property type="match status" value="1"/>
</dbReference>
<dbReference type="InterPro" id="IPR000182">
    <property type="entry name" value="GNAT_dom"/>
</dbReference>
<dbReference type="PANTHER" id="PTHR13947">
    <property type="entry name" value="GNAT FAMILY N-ACETYLTRANSFERASE"/>
    <property type="match status" value="1"/>
</dbReference>
<dbReference type="Pfam" id="PF01047">
    <property type="entry name" value="MarR"/>
    <property type="match status" value="1"/>
</dbReference>
<keyword evidence="1 4" id="KW-0808">Transferase</keyword>
<dbReference type="InterPro" id="IPR036390">
    <property type="entry name" value="WH_DNA-bd_sf"/>
</dbReference>
<dbReference type="CDD" id="cd04301">
    <property type="entry name" value="NAT_SF"/>
    <property type="match status" value="1"/>
</dbReference>
<evidence type="ECO:0000313" key="4">
    <source>
        <dbReference type="EMBL" id="SFW81625.1"/>
    </source>
</evidence>
<proteinExistence type="predicted"/>
<evidence type="ECO:0000256" key="1">
    <source>
        <dbReference type="ARBA" id="ARBA00022679"/>
    </source>
</evidence>
<evidence type="ECO:0000313" key="7">
    <source>
        <dbReference type="Proteomes" id="UP001326715"/>
    </source>
</evidence>
<feature type="domain" description="N-acetyltransferase" evidence="3">
    <location>
        <begin position="166"/>
        <end position="308"/>
    </location>
</feature>
<dbReference type="Gene3D" id="3.40.630.30">
    <property type="match status" value="1"/>
</dbReference>
<dbReference type="Pfam" id="PF13508">
    <property type="entry name" value="Acetyltransf_7"/>
    <property type="match status" value="1"/>
</dbReference>
<dbReference type="RefSeq" id="WP_072364136.1">
    <property type="nucleotide sequence ID" value="NZ_CBHWAX010000056.1"/>
</dbReference>
<dbReference type="AlphaFoldDB" id="A0A1K1SB84"/>
<reference evidence="5 7" key="2">
    <citation type="submission" date="2023-11" db="EMBL/GenBank/DDBJ databases">
        <title>MicrobeMod: A computational toolkit for identifying prokaryotic methylation and restriction-modification with nanopore sequencing.</title>
        <authorList>
            <person name="Crits-Christoph A."/>
            <person name="Kang S.C."/>
            <person name="Lee H."/>
            <person name="Ostrov N."/>
        </authorList>
    </citation>
    <scope>NUCLEOTIDE SEQUENCE [LARGE SCALE GENOMIC DNA]</scope>
    <source>
        <strain evidence="5 7">ATCC 23090</strain>
    </source>
</reference>
<evidence type="ECO:0000313" key="6">
    <source>
        <dbReference type="Proteomes" id="UP000183788"/>
    </source>
</evidence>
<evidence type="ECO:0000313" key="5">
    <source>
        <dbReference type="EMBL" id="WQG90836.1"/>
    </source>
</evidence>
<feature type="domain" description="HTH marR-type" evidence="2">
    <location>
        <begin position="4"/>
        <end position="139"/>
    </location>
</feature>
<dbReference type="SUPFAM" id="SSF55729">
    <property type="entry name" value="Acyl-CoA N-acyltransferases (Nat)"/>
    <property type="match status" value="1"/>
</dbReference>
<dbReference type="InterPro" id="IPR000835">
    <property type="entry name" value="HTH_MarR-typ"/>
</dbReference>
<dbReference type="InterPro" id="IPR016181">
    <property type="entry name" value="Acyl_CoA_acyltransferase"/>
</dbReference>
<dbReference type="PANTHER" id="PTHR13947:SF37">
    <property type="entry name" value="LD18367P"/>
    <property type="match status" value="1"/>
</dbReference>
<name>A0A1K1SB84_9BACT</name>
<protein>
    <submittedName>
        <fullName evidence="5">Bifunctional helix-turn-helix transcriptional regulator/GNAT family N-acetyltransferase</fullName>
    </submittedName>
    <submittedName>
        <fullName evidence="4">Transcriptional regulator, MarR family with acetyltransferase activity</fullName>
    </submittedName>
</protein>
<accession>A0A1K1SB84</accession>
<dbReference type="SMART" id="SM00347">
    <property type="entry name" value="HTH_MARR"/>
    <property type="match status" value="1"/>
</dbReference>
<dbReference type="InterPro" id="IPR036388">
    <property type="entry name" value="WH-like_DNA-bd_sf"/>
</dbReference>
<dbReference type="Proteomes" id="UP000183788">
    <property type="component" value="Unassembled WGS sequence"/>
</dbReference>
<dbReference type="PROSITE" id="PS51186">
    <property type="entry name" value="GNAT"/>
    <property type="match status" value="1"/>
</dbReference>
<dbReference type="STRING" id="1004.SAMN05661012_05109"/>
<evidence type="ECO:0000259" key="2">
    <source>
        <dbReference type="PROSITE" id="PS50995"/>
    </source>
</evidence>
<dbReference type="Gene3D" id="1.10.10.10">
    <property type="entry name" value="Winged helix-like DNA-binding domain superfamily/Winged helix DNA-binding domain"/>
    <property type="match status" value="1"/>
</dbReference>
<dbReference type="GO" id="GO:0003700">
    <property type="term" value="F:DNA-binding transcription factor activity"/>
    <property type="evidence" value="ECO:0007669"/>
    <property type="project" value="InterPro"/>
</dbReference>
<dbReference type="GO" id="GO:0008080">
    <property type="term" value="F:N-acetyltransferase activity"/>
    <property type="evidence" value="ECO:0007669"/>
    <property type="project" value="InterPro"/>
</dbReference>
<sequence length="310" mass="35338">MSSNLEVVQEISEFNRYYTSLSETLNRHVSENNLTLTALRVLHTLTAEDQCTAGKLVENLGIDGGYLSRMLKAFESEQILSRKKSALDGRTWYLQITAKGRKLLDMMEETGGEQIRQLLEPIPGEQQQALAAAMKTIRHILSEENRITAEDISWRYQLQPGDAGYLIYMHGTLYAKELGYNLEFDTNVCKNFAEFLEAYNPSKDQVYLALHGNQIVASVAVVWHSRYAAQLKWFLVHPDFRGMGLGRKMLADAISNCREKGYHKVYLFSTNLAETANAMFRKAGFRKTGEKPVGLYGKHMNEERYDMDLV</sequence>
<dbReference type="Proteomes" id="UP001326715">
    <property type="component" value="Chromosome"/>
</dbReference>
<dbReference type="OrthoDB" id="5419426at2"/>